<dbReference type="Proteomes" id="UP001500394">
    <property type="component" value="Unassembled WGS sequence"/>
</dbReference>
<evidence type="ECO:0008006" key="4">
    <source>
        <dbReference type="Google" id="ProtNLM"/>
    </source>
</evidence>
<gene>
    <name evidence="2" type="ORF">GCM10023173_21030</name>
</gene>
<dbReference type="EMBL" id="BAABGR010000035">
    <property type="protein sequence ID" value="GAA4518877.1"/>
    <property type="molecule type" value="Genomic_DNA"/>
</dbReference>
<accession>A0ABP8R5K0</accession>
<evidence type="ECO:0000313" key="2">
    <source>
        <dbReference type="EMBL" id="GAA4518877.1"/>
    </source>
</evidence>
<proteinExistence type="predicted"/>
<keyword evidence="1" id="KW-0732">Signal</keyword>
<sequence>MHKSLLIFFSLLFNFCYGQLGVDSTTRVNLITYLSKGDTLKYTVVKTVTDSSTTNQPSKSEVTFDFTITVRDSTDSSYIFSYSRKLESLMPELMNLPIKLQKSLTALTDLQIDYETDEYGCFKAVLNTEQLTHKFEQQKSTVLELINQIDLQKDYIDKMEEVINSIEAESLISSYTQDILALHYALGSSFMISDTTAFDEDINIPIFDIPMSFSGIIYCDEYDSENSFISFIEEKKINGDFRKQMLDLLQSLSSDQVTAETEEEIKKLDMDLYLINNYQYNTSYGVPLYISLNKVVYVNSELGKHKRIETYNISLIE</sequence>
<dbReference type="RefSeq" id="WP_345068256.1">
    <property type="nucleotide sequence ID" value="NZ_BAABGR010000035.1"/>
</dbReference>
<protein>
    <recommendedName>
        <fullName evidence="4">DUF3298 domain-containing protein</fullName>
    </recommendedName>
</protein>
<feature type="signal peptide" evidence="1">
    <location>
        <begin position="1"/>
        <end position="18"/>
    </location>
</feature>
<comment type="caution">
    <text evidence="2">The sequence shown here is derived from an EMBL/GenBank/DDBJ whole genome shotgun (WGS) entry which is preliminary data.</text>
</comment>
<name>A0ABP8R5K0_9SPHI</name>
<evidence type="ECO:0000313" key="3">
    <source>
        <dbReference type="Proteomes" id="UP001500394"/>
    </source>
</evidence>
<feature type="chain" id="PRO_5045589666" description="DUF3298 domain-containing protein" evidence="1">
    <location>
        <begin position="19"/>
        <end position="317"/>
    </location>
</feature>
<keyword evidence="3" id="KW-1185">Reference proteome</keyword>
<organism evidence="2 3">
    <name type="scientific">Sphingobacterium thermophilum</name>
    <dbReference type="NCBI Taxonomy" id="768534"/>
    <lineage>
        <taxon>Bacteria</taxon>
        <taxon>Pseudomonadati</taxon>
        <taxon>Bacteroidota</taxon>
        <taxon>Sphingobacteriia</taxon>
        <taxon>Sphingobacteriales</taxon>
        <taxon>Sphingobacteriaceae</taxon>
        <taxon>Sphingobacterium</taxon>
    </lineage>
</organism>
<evidence type="ECO:0000256" key="1">
    <source>
        <dbReference type="SAM" id="SignalP"/>
    </source>
</evidence>
<reference evidence="3" key="1">
    <citation type="journal article" date="2019" name="Int. J. Syst. Evol. Microbiol.">
        <title>The Global Catalogue of Microorganisms (GCM) 10K type strain sequencing project: providing services to taxonomists for standard genome sequencing and annotation.</title>
        <authorList>
            <consortium name="The Broad Institute Genomics Platform"/>
            <consortium name="The Broad Institute Genome Sequencing Center for Infectious Disease"/>
            <person name="Wu L."/>
            <person name="Ma J."/>
        </authorList>
    </citation>
    <scope>NUCLEOTIDE SEQUENCE [LARGE SCALE GENOMIC DNA]</scope>
    <source>
        <strain evidence="3">JCM 17858</strain>
    </source>
</reference>